<dbReference type="Proteomes" id="UP000773462">
    <property type="component" value="Unassembled WGS sequence"/>
</dbReference>
<organism evidence="1 2">
    <name type="scientific">Paenibacillus silagei</name>
    <dbReference type="NCBI Taxonomy" id="1670801"/>
    <lineage>
        <taxon>Bacteria</taxon>
        <taxon>Bacillati</taxon>
        <taxon>Bacillota</taxon>
        <taxon>Bacilli</taxon>
        <taxon>Bacillales</taxon>
        <taxon>Paenibacillaceae</taxon>
        <taxon>Paenibacillus</taxon>
    </lineage>
</organism>
<accession>A0ABS4P315</accession>
<dbReference type="RefSeq" id="WP_209879096.1">
    <property type="nucleotide sequence ID" value="NZ_JAGGLV010000033.1"/>
</dbReference>
<dbReference type="EMBL" id="JAGGLV010000033">
    <property type="protein sequence ID" value="MBP2115932.1"/>
    <property type="molecule type" value="Genomic_DNA"/>
</dbReference>
<gene>
    <name evidence="1" type="ORF">J2Z70_006144</name>
</gene>
<evidence type="ECO:0000313" key="1">
    <source>
        <dbReference type="EMBL" id="MBP2115932.1"/>
    </source>
</evidence>
<keyword evidence="2" id="KW-1185">Reference proteome</keyword>
<reference evidence="1 2" key="1">
    <citation type="submission" date="2021-03" db="EMBL/GenBank/DDBJ databases">
        <title>Genomic Encyclopedia of Type Strains, Phase IV (KMG-IV): sequencing the most valuable type-strain genomes for metagenomic binning, comparative biology and taxonomic classification.</title>
        <authorList>
            <person name="Goeker M."/>
        </authorList>
    </citation>
    <scope>NUCLEOTIDE SEQUENCE [LARGE SCALE GENOMIC DNA]</scope>
    <source>
        <strain evidence="1 2">DSM 101953</strain>
    </source>
</reference>
<protein>
    <submittedName>
        <fullName evidence="1">Uncharacterized protein</fullName>
    </submittedName>
</protein>
<evidence type="ECO:0000313" key="2">
    <source>
        <dbReference type="Proteomes" id="UP000773462"/>
    </source>
</evidence>
<proteinExistence type="predicted"/>
<sequence>MHANFDDLGKYRRGRVWVNEFPLIPYPSRGKKTNVFSSNIPSIAPCSITVELIIAARMVSNYAFIGLSYDPSVQDKLEVEVEIGYEKGEIVYEVIAMQPEEVRLGIPEEYTDAILDEIRVLSEESIIEIPSGKIHIHLGAHGSVASSSVSFRKAIQVLIKLLVVKDWTVPILKETIVNVIDSEIS</sequence>
<comment type="caution">
    <text evidence="1">The sequence shown here is derived from an EMBL/GenBank/DDBJ whole genome shotgun (WGS) entry which is preliminary data.</text>
</comment>
<name>A0ABS4P315_9BACL</name>